<keyword evidence="10 18" id="KW-0808">Transferase</keyword>
<feature type="transmembrane region" description="Helical" evidence="19">
    <location>
        <begin position="242"/>
        <end position="262"/>
    </location>
</feature>
<evidence type="ECO:0000256" key="1">
    <source>
        <dbReference type="ARBA" id="ARBA00001698"/>
    </source>
</evidence>
<dbReference type="Pfam" id="PF01148">
    <property type="entry name" value="CTP_transf_1"/>
    <property type="match status" value="1"/>
</dbReference>
<evidence type="ECO:0000256" key="10">
    <source>
        <dbReference type="ARBA" id="ARBA00022679"/>
    </source>
</evidence>
<evidence type="ECO:0000256" key="8">
    <source>
        <dbReference type="ARBA" id="ARBA00022475"/>
    </source>
</evidence>
<organism evidence="20 21">
    <name type="scientific">Roseivivax halotolerans</name>
    <dbReference type="NCBI Taxonomy" id="93684"/>
    <lineage>
        <taxon>Bacteria</taxon>
        <taxon>Pseudomonadati</taxon>
        <taxon>Pseudomonadota</taxon>
        <taxon>Alphaproteobacteria</taxon>
        <taxon>Rhodobacterales</taxon>
        <taxon>Roseobacteraceae</taxon>
        <taxon>Roseivivax</taxon>
    </lineage>
</organism>
<dbReference type="InterPro" id="IPR000374">
    <property type="entry name" value="PC_trans"/>
</dbReference>
<sequence length="266" mass="27817">MSARSRWNDLSERMISGIVLVAVGMTVVWIGGFTFHIAIALIVGLMVWELVSMLDHDRAKTPLVLGVASGIAVLTAGEVSPAVAMPLLLAPSMLGIGQMSRGGVTFASFTALIMLAGYGMMAHRDDYGLFWMLWLVLVVVATDVAGYFAGRLIGGPKFWPRVSPKKTWSGTVAGWIAAGALGAAFAALSNANYGLVPLSIAISMASQLGDIAESAIKRRAGVKDSSNLIPGHGGLFDRFDGMLGAALFILIAGQIVGFPPGLPPSM</sequence>
<dbReference type="GO" id="GO:0016024">
    <property type="term" value="P:CDP-diacylglycerol biosynthetic process"/>
    <property type="evidence" value="ECO:0007669"/>
    <property type="project" value="UniProtKB-UniPathway"/>
</dbReference>
<dbReference type="PANTHER" id="PTHR46382:SF1">
    <property type="entry name" value="PHOSPHATIDATE CYTIDYLYLTRANSFERASE"/>
    <property type="match status" value="1"/>
</dbReference>
<evidence type="ECO:0000256" key="18">
    <source>
        <dbReference type="RuleBase" id="RU003938"/>
    </source>
</evidence>
<protein>
    <recommendedName>
        <fullName evidence="7 18">Phosphatidate cytidylyltransferase</fullName>
        <ecNumber evidence="6 18">2.7.7.41</ecNumber>
    </recommendedName>
</protein>
<feature type="transmembrane region" description="Helical" evidence="19">
    <location>
        <begin position="170"/>
        <end position="188"/>
    </location>
</feature>
<keyword evidence="15 19" id="KW-0472">Membrane</keyword>
<evidence type="ECO:0000256" key="6">
    <source>
        <dbReference type="ARBA" id="ARBA00012487"/>
    </source>
</evidence>
<evidence type="ECO:0000256" key="12">
    <source>
        <dbReference type="ARBA" id="ARBA00022695"/>
    </source>
</evidence>
<evidence type="ECO:0000313" key="20">
    <source>
        <dbReference type="EMBL" id="SFQ52823.1"/>
    </source>
</evidence>
<keyword evidence="13 19" id="KW-1133">Transmembrane helix</keyword>
<dbReference type="EMBL" id="FOXV01000008">
    <property type="protein sequence ID" value="SFQ52823.1"/>
    <property type="molecule type" value="Genomic_DNA"/>
</dbReference>
<feature type="transmembrane region" description="Helical" evidence="19">
    <location>
        <begin position="127"/>
        <end position="149"/>
    </location>
</feature>
<evidence type="ECO:0000256" key="16">
    <source>
        <dbReference type="ARBA" id="ARBA00023209"/>
    </source>
</evidence>
<comment type="similarity">
    <text evidence="5 18">Belongs to the CDS family.</text>
</comment>
<evidence type="ECO:0000256" key="19">
    <source>
        <dbReference type="SAM" id="Phobius"/>
    </source>
</evidence>
<evidence type="ECO:0000256" key="2">
    <source>
        <dbReference type="ARBA" id="ARBA00004651"/>
    </source>
</evidence>
<evidence type="ECO:0000256" key="4">
    <source>
        <dbReference type="ARBA" id="ARBA00005189"/>
    </source>
</evidence>
<proteinExistence type="inferred from homology"/>
<evidence type="ECO:0000256" key="3">
    <source>
        <dbReference type="ARBA" id="ARBA00005119"/>
    </source>
</evidence>
<comment type="subcellular location">
    <subcellularLocation>
        <location evidence="2">Cell membrane</location>
        <topology evidence="2">Multi-pass membrane protein</topology>
    </subcellularLocation>
</comment>
<evidence type="ECO:0000256" key="17">
    <source>
        <dbReference type="ARBA" id="ARBA00023264"/>
    </source>
</evidence>
<name>A0A1I5Z8N8_9RHOB</name>
<keyword evidence="21" id="KW-1185">Reference proteome</keyword>
<dbReference type="PANTHER" id="PTHR46382">
    <property type="entry name" value="PHOSPHATIDATE CYTIDYLYLTRANSFERASE"/>
    <property type="match status" value="1"/>
</dbReference>
<reference evidence="21" key="1">
    <citation type="submission" date="2016-10" db="EMBL/GenBank/DDBJ databases">
        <authorList>
            <person name="Varghese N."/>
            <person name="Submissions S."/>
        </authorList>
    </citation>
    <scope>NUCLEOTIDE SEQUENCE [LARGE SCALE GENOMIC DNA]</scope>
    <source>
        <strain evidence="21">JCM 10271</strain>
    </source>
</reference>
<keyword evidence="16" id="KW-0594">Phospholipid biosynthesis</keyword>
<keyword evidence="11 18" id="KW-0812">Transmembrane</keyword>
<feature type="transmembrane region" description="Helical" evidence="19">
    <location>
        <begin position="63"/>
        <end position="90"/>
    </location>
</feature>
<gene>
    <name evidence="20" type="ORF">SAMN05421853_108118</name>
</gene>
<keyword evidence="14" id="KW-0443">Lipid metabolism</keyword>
<keyword evidence="9" id="KW-0444">Lipid biosynthesis</keyword>
<evidence type="ECO:0000256" key="9">
    <source>
        <dbReference type="ARBA" id="ARBA00022516"/>
    </source>
</evidence>
<dbReference type="PROSITE" id="PS01315">
    <property type="entry name" value="CDS"/>
    <property type="match status" value="1"/>
</dbReference>
<feature type="transmembrane region" description="Helical" evidence="19">
    <location>
        <begin position="20"/>
        <end position="43"/>
    </location>
</feature>
<dbReference type="STRING" id="93684.SAMN05421853_108118"/>
<evidence type="ECO:0000256" key="7">
    <source>
        <dbReference type="ARBA" id="ARBA00019373"/>
    </source>
</evidence>
<evidence type="ECO:0000256" key="14">
    <source>
        <dbReference type="ARBA" id="ARBA00023098"/>
    </source>
</evidence>
<dbReference type="GO" id="GO:0005886">
    <property type="term" value="C:plasma membrane"/>
    <property type="evidence" value="ECO:0007669"/>
    <property type="project" value="UniProtKB-SubCell"/>
</dbReference>
<evidence type="ECO:0000256" key="13">
    <source>
        <dbReference type="ARBA" id="ARBA00022989"/>
    </source>
</evidence>
<dbReference type="EC" id="2.7.7.41" evidence="6 18"/>
<dbReference type="AlphaFoldDB" id="A0A1I5Z8N8"/>
<comment type="pathway">
    <text evidence="4">Lipid metabolism.</text>
</comment>
<comment type="catalytic activity">
    <reaction evidence="1 18">
        <text>a 1,2-diacyl-sn-glycero-3-phosphate + CTP + H(+) = a CDP-1,2-diacyl-sn-glycerol + diphosphate</text>
        <dbReference type="Rhea" id="RHEA:16229"/>
        <dbReference type="ChEBI" id="CHEBI:15378"/>
        <dbReference type="ChEBI" id="CHEBI:33019"/>
        <dbReference type="ChEBI" id="CHEBI:37563"/>
        <dbReference type="ChEBI" id="CHEBI:58332"/>
        <dbReference type="ChEBI" id="CHEBI:58608"/>
        <dbReference type="EC" id="2.7.7.41"/>
    </reaction>
</comment>
<keyword evidence="17" id="KW-1208">Phospholipid metabolism</keyword>
<dbReference type="RefSeq" id="WP_093012694.1">
    <property type="nucleotide sequence ID" value="NZ_FOXV01000008.1"/>
</dbReference>
<keyword evidence="12 18" id="KW-0548">Nucleotidyltransferase</keyword>
<evidence type="ECO:0000256" key="11">
    <source>
        <dbReference type="ARBA" id="ARBA00022692"/>
    </source>
</evidence>
<evidence type="ECO:0000256" key="5">
    <source>
        <dbReference type="ARBA" id="ARBA00010185"/>
    </source>
</evidence>
<feature type="transmembrane region" description="Helical" evidence="19">
    <location>
        <begin position="102"/>
        <end position="121"/>
    </location>
</feature>
<comment type="pathway">
    <text evidence="3 18">Phospholipid metabolism; CDP-diacylglycerol biosynthesis; CDP-diacylglycerol from sn-glycerol 3-phosphate: step 3/3.</text>
</comment>
<evidence type="ECO:0000256" key="15">
    <source>
        <dbReference type="ARBA" id="ARBA00023136"/>
    </source>
</evidence>
<keyword evidence="8" id="KW-1003">Cell membrane</keyword>
<dbReference type="Proteomes" id="UP000243106">
    <property type="component" value="Unassembled WGS sequence"/>
</dbReference>
<dbReference type="GO" id="GO:0004605">
    <property type="term" value="F:phosphatidate cytidylyltransferase activity"/>
    <property type="evidence" value="ECO:0007669"/>
    <property type="project" value="UniProtKB-EC"/>
</dbReference>
<dbReference type="UniPathway" id="UPA00557">
    <property type="reaction ID" value="UER00614"/>
</dbReference>
<evidence type="ECO:0000313" key="21">
    <source>
        <dbReference type="Proteomes" id="UP000243106"/>
    </source>
</evidence>
<accession>A0A1I5Z8N8</accession>